<keyword evidence="2" id="KW-0472">Membrane</keyword>
<keyword evidence="2" id="KW-1133">Transmembrane helix</keyword>
<comment type="caution">
    <text evidence="3">The sequence shown here is derived from an EMBL/GenBank/DDBJ whole genome shotgun (WGS) entry which is preliminary data.</text>
</comment>
<feature type="region of interest" description="Disordered" evidence="1">
    <location>
        <begin position="1"/>
        <end position="33"/>
    </location>
</feature>
<accession>A0AAJ1U3X4</accession>
<organism evidence="3 4">
    <name type="scientific">Nocardioides zeae</name>
    <dbReference type="NCBI Taxonomy" id="1457234"/>
    <lineage>
        <taxon>Bacteria</taxon>
        <taxon>Bacillati</taxon>
        <taxon>Actinomycetota</taxon>
        <taxon>Actinomycetes</taxon>
        <taxon>Propionibacteriales</taxon>
        <taxon>Nocardioidaceae</taxon>
        <taxon>Nocardioides</taxon>
    </lineage>
</organism>
<keyword evidence="2" id="KW-0812">Transmembrane</keyword>
<dbReference type="AlphaFoldDB" id="A0AAJ1U3X4"/>
<feature type="compositionally biased region" description="Gly residues" evidence="1">
    <location>
        <begin position="21"/>
        <end position="31"/>
    </location>
</feature>
<evidence type="ECO:0000313" key="3">
    <source>
        <dbReference type="EMBL" id="MDQ1103802.1"/>
    </source>
</evidence>
<feature type="transmembrane region" description="Helical" evidence="2">
    <location>
        <begin position="40"/>
        <end position="60"/>
    </location>
</feature>
<evidence type="ECO:0000313" key="4">
    <source>
        <dbReference type="Proteomes" id="UP001239215"/>
    </source>
</evidence>
<name>A0AAJ1U3X4_9ACTN</name>
<feature type="transmembrane region" description="Helical" evidence="2">
    <location>
        <begin position="80"/>
        <end position="100"/>
    </location>
</feature>
<gene>
    <name evidence="3" type="ORF">QE405_001086</name>
</gene>
<sequence length="278" mass="29448">MSEQQPAGQPAGQPDKNAGKGKSGSGEGGPGKTAAAARTFAKWGPVVLLVAGAYIGVRVMDTFIGKAASEEPLTTLEQTFFGLYSVVLGGGLSWLVTHFYSRRDAHQQSAQLARPALRRVVAARDSVDQILAAVDRRRADQEGGADDERLLGLREIIVQHARVLDDAVLDWGELLPDEVRLVTEHRSVEAVAATVATIEERLNTIESGSPDAAVAKDIADLRKQLAAVHGEVSRTARMRHSLGGVDPQLVINTAANGPAWRGPASTSGVINLRDSGPE</sequence>
<proteinExistence type="predicted"/>
<evidence type="ECO:0000256" key="1">
    <source>
        <dbReference type="SAM" id="MobiDB-lite"/>
    </source>
</evidence>
<evidence type="ECO:0000256" key="2">
    <source>
        <dbReference type="SAM" id="Phobius"/>
    </source>
</evidence>
<feature type="compositionally biased region" description="Low complexity" evidence="1">
    <location>
        <begin position="1"/>
        <end position="14"/>
    </location>
</feature>
<reference evidence="3" key="1">
    <citation type="submission" date="2023-07" db="EMBL/GenBank/DDBJ databases">
        <title>Functional and genomic diversity of the sorghum phyllosphere microbiome.</title>
        <authorList>
            <person name="Shade A."/>
        </authorList>
    </citation>
    <scope>NUCLEOTIDE SEQUENCE</scope>
    <source>
        <strain evidence="3">SORGH_AS_1067</strain>
    </source>
</reference>
<protein>
    <submittedName>
        <fullName evidence="3">Uncharacterized protein</fullName>
    </submittedName>
</protein>
<dbReference type="Proteomes" id="UP001239215">
    <property type="component" value="Unassembled WGS sequence"/>
</dbReference>
<dbReference type="EMBL" id="JAUTAN010000001">
    <property type="protein sequence ID" value="MDQ1103802.1"/>
    <property type="molecule type" value="Genomic_DNA"/>
</dbReference>
<dbReference type="RefSeq" id="WP_307199204.1">
    <property type="nucleotide sequence ID" value="NZ_JAUTAN010000001.1"/>
</dbReference>